<evidence type="ECO:0000313" key="3">
    <source>
        <dbReference type="Proteomes" id="UP000054007"/>
    </source>
</evidence>
<accession>A0A0D7ARN0</accession>
<evidence type="ECO:0000313" key="2">
    <source>
        <dbReference type="EMBL" id="KIY61013.1"/>
    </source>
</evidence>
<evidence type="ECO:0000256" key="1">
    <source>
        <dbReference type="SAM" id="MobiDB-lite"/>
    </source>
</evidence>
<feature type="compositionally biased region" description="Polar residues" evidence="1">
    <location>
        <begin position="95"/>
        <end position="110"/>
    </location>
</feature>
<organism evidence="2 3">
    <name type="scientific">Cylindrobasidium torrendii FP15055 ss-10</name>
    <dbReference type="NCBI Taxonomy" id="1314674"/>
    <lineage>
        <taxon>Eukaryota</taxon>
        <taxon>Fungi</taxon>
        <taxon>Dikarya</taxon>
        <taxon>Basidiomycota</taxon>
        <taxon>Agaricomycotina</taxon>
        <taxon>Agaricomycetes</taxon>
        <taxon>Agaricomycetidae</taxon>
        <taxon>Agaricales</taxon>
        <taxon>Marasmiineae</taxon>
        <taxon>Physalacriaceae</taxon>
        <taxon>Cylindrobasidium</taxon>
    </lineage>
</organism>
<feature type="region of interest" description="Disordered" evidence="1">
    <location>
        <begin position="86"/>
        <end position="191"/>
    </location>
</feature>
<keyword evidence="3" id="KW-1185">Reference proteome</keyword>
<dbReference type="Proteomes" id="UP000054007">
    <property type="component" value="Unassembled WGS sequence"/>
</dbReference>
<sequence length="191" mass="20350">VASIASDSGGSGSGDEYEFCGLAVKDWITTLPAPDAFSDADVDEQDVAQLHTLEPLPEPRTHLSKDETNWRSVAIRLQLLDPSSIVDNPECLPEYTNSLPTPSGSQTSETPAPRDSILLASQGEETRRSCPQLCAKSSLSRSSQPSKRKRASTTTDDHSSLGADSPPKGKRKFHGSMGDAVAALASSNKIR</sequence>
<dbReference type="EMBL" id="KN881099">
    <property type="protein sequence ID" value="KIY61013.1"/>
    <property type="molecule type" value="Genomic_DNA"/>
</dbReference>
<name>A0A0D7ARN0_9AGAR</name>
<feature type="compositionally biased region" description="Low complexity" evidence="1">
    <location>
        <begin position="136"/>
        <end position="145"/>
    </location>
</feature>
<proteinExistence type="predicted"/>
<feature type="non-terminal residue" evidence="2">
    <location>
        <position position="1"/>
    </location>
</feature>
<gene>
    <name evidence="2" type="ORF">CYLTODRAFT_251412</name>
</gene>
<protein>
    <submittedName>
        <fullName evidence="2">Uncharacterized protein</fullName>
    </submittedName>
</protein>
<dbReference type="AlphaFoldDB" id="A0A0D7ARN0"/>
<reference evidence="2 3" key="1">
    <citation type="journal article" date="2015" name="Fungal Genet. Biol.">
        <title>Evolution of novel wood decay mechanisms in Agaricales revealed by the genome sequences of Fistulina hepatica and Cylindrobasidium torrendii.</title>
        <authorList>
            <person name="Floudas D."/>
            <person name="Held B.W."/>
            <person name="Riley R."/>
            <person name="Nagy L.G."/>
            <person name="Koehler G."/>
            <person name="Ransdell A.S."/>
            <person name="Younus H."/>
            <person name="Chow J."/>
            <person name="Chiniquy J."/>
            <person name="Lipzen A."/>
            <person name="Tritt A."/>
            <person name="Sun H."/>
            <person name="Haridas S."/>
            <person name="LaButti K."/>
            <person name="Ohm R.A."/>
            <person name="Kues U."/>
            <person name="Blanchette R.A."/>
            <person name="Grigoriev I.V."/>
            <person name="Minto R.E."/>
            <person name="Hibbett D.S."/>
        </authorList>
    </citation>
    <scope>NUCLEOTIDE SEQUENCE [LARGE SCALE GENOMIC DNA]</scope>
    <source>
        <strain evidence="2 3">FP15055 ss-10</strain>
    </source>
</reference>